<feature type="domain" description="PPM-type phosphatase" evidence="1">
    <location>
        <begin position="21"/>
        <end position="244"/>
    </location>
</feature>
<gene>
    <name evidence="2" type="ORF">Metlim_0469</name>
</gene>
<evidence type="ECO:0000313" key="3">
    <source>
        <dbReference type="Proteomes" id="UP000005741"/>
    </source>
</evidence>
<dbReference type="InterPro" id="IPR036457">
    <property type="entry name" value="PPM-type-like_dom_sf"/>
</dbReference>
<proteinExistence type="predicted"/>
<keyword evidence="3" id="KW-1185">Reference proteome</keyword>
<dbReference type="SUPFAM" id="SSF81606">
    <property type="entry name" value="PP2C-like"/>
    <property type="match status" value="1"/>
</dbReference>
<dbReference type="HOGENOM" id="CLU_066842_1_0_2"/>
<dbReference type="Pfam" id="PF13672">
    <property type="entry name" value="PP2C_2"/>
    <property type="match status" value="1"/>
</dbReference>
<sequence length="269" mass="29626">MKNENNMLPENIPSVFGARVTGPSHIKKGIPCQDAMAFEAIRESTAVIAVSDGLGSAKFSEIGSEIAVRSAGKMITDLFREKIGDTILADITKNREIIENSFLHARESIRRYAEENGLKTGELACTLMVVLIDRNYVSCGHVGDGAIVGIREGEPIIISDPGYSEYINETTPITSERWKGDLRIKENIQGIDSVSVFTDGCQRAVLTKPGGKYQPHIPFFNPFNRYISSITDFDEASDDLKNLLLSGMMTENSEDDKTFVVGVINRKND</sequence>
<dbReference type="OrthoDB" id="117884at2157"/>
<dbReference type="Proteomes" id="UP000005741">
    <property type="component" value="Chromosome"/>
</dbReference>
<evidence type="ECO:0000259" key="1">
    <source>
        <dbReference type="Pfam" id="PF13672"/>
    </source>
</evidence>
<name>H1Z278_9EURY</name>
<accession>H1Z278</accession>
<dbReference type="STRING" id="937775.Metlim_0469"/>
<dbReference type="EMBL" id="CM001436">
    <property type="protein sequence ID" value="EHQ34607.1"/>
    <property type="molecule type" value="Genomic_DNA"/>
</dbReference>
<dbReference type="InParanoid" id="H1Z278"/>
<dbReference type="InterPro" id="IPR001932">
    <property type="entry name" value="PPM-type_phosphatase-like_dom"/>
</dbReference>
<organism evidence="2 3">
    <name type="scientific">Methanoplanus limicola DSM 2279</name>
    <dbReference type="NCBI Taxonomy" id="937775"/>
    <lineage>
        <taxon>Archaea</taxon>
        <taxon>Methanobacteriati</taxon>
        <taxon>Methanobacteriota</taxon>
        <taxon>Stenosarchaea group</taxon>
        <taxon>Methanomicrobia</taxon>
        <taxon>Methanomicrobiales</taxon>
        <taxon>Methanomicrobiaceae</taxon>
        <taxon>Methanoplanus</taxon>
    </lineage>
</organism>
<dbReference type="RefSeq" id="WP_004076263.1">
    <property type="nucleotide sequence ID" value="NZ_CM001436.1"/>
</dbReference>
<reference evidence="2 3" key="1">
    <citation type="submission" date="2011-10" db="EMBL/GenBank/DDBJ databases">
        <title>The Improved High-Quality Draft genome of Methanoplanus limicola DSM 2279.</title>
        <authorList>
            <consortium name="US DOE Joint Genome Institute (JGI-PGF)"/>
            <person name="Lucas S."/>
            <person name="Copeland A."/>
            <person name="Lapidus A."/>
            <person name="Glavina del Rio T."/>
            <person name="Dalin E."/>
            <person name="Tice H."/>
            <person name="Bruce D."/>
            <person name="Goodwin L."/>
            <person name="Pitluck S."/>
            <person name="Peters L."/>
            <person name="Mikhailova N."/>
            <person name="Lu M."/>
            <person name="Kyrpides N."/>
            <person name="Mavromatis K."/>
            <person name="Ivanova N."/>
            <person name="Markowitz V."/>
            <person name="Cheng J.-F."/>
            <person name="Hugenholtz P."/>
            <person name="Woyke T."/>
            <person name="Wu D."/>
            <person name="Wirth R."/>
            <person name="Brambilla E.-M."/>
            <person name="Klenk H.-P."/>
            <person name="Eisen J.A."/>
        </authorList>
    </citation>
    <scope>NUCLEOTIDE SEQUENCE [LARGE SCALE GENOMIC DNA]</scope>
    <source>
        <strain evidence="2 3">DSM 2279</strain>
    </source>
</reference>
<protein>
    <recommendedName>
        <fullName evidence="1">PPM-type phosphatase domain-containing protein</fullName>
    </recommendedName>
</protein>
<dbReference type="Gene3D" id="3.60.40.10">
    <property type="entry name" value="PPM-type phosphatase domain"/>
    <property type="match status" value="1"/>
</dbReference>
<evidence type="ECO:0000313" key="2">
    <source>
        <dbReference type="EMBL" id="EHQ34607.1"/>
    </source>
</evidence>
<dbReference type="AlphaFoldDB" id="H1Z278"/>